<sequence>MEPSVTDLRHHQHGNLPEGFRQMLIDVHADAYADQMDDPFHQRFAWFADHWSGMDGFSCVVAYDGDEPTGFAYGAPLTPGREWWRSTGYQPNNGYSSTYAVSEVMVRPRWRKQGISERLHEALLKERTEDLAVLLVDVTHPKVQALYESWGYAKAGEQQPFADSPVYAVMVKPLRRLAGPVDVASGVDHLAS</sequence>
<dbReference type="OrthoDB" id="4536199at2"/>
<name>A0A3S9ZG17_STRGD</name>
<dbReference type="RefSeq" id="WP_127179504.1">
    <property type="nucleotide sequence ID" value="NZ_CP029078.1"/>
</dbReference>
<proteinExistence type="predicted"/>
<gene>
    <name evidence="3" type="ORF">DDJ31_16905</name>
    <name evidence="2" type="ORF">ELQ87_22360</name>
</gene>
<dbReference type="Gene3D" id="3.40.630.30">
    <property type="match status" value="1"/>
</dbReference>
<dbReference type="AlphaFoldDB" id="A0A3S9ZG17"/>
<keyword evidence="5" id="KW-1185">Reference proteome</keyword>
<keyword evidence="2" id="KW-0808">Transferase</keyword>
<dbReference type="GO" id="GO:0016747">
    <property type="term" value="F:acyltransferase activity, transferring groups other than amino-acyl groups"/>
    <property type="evidence" value="ECO:0007669"/>
    <property type="project" value="InterPro"/>
</dbReference>
<dbReference type="InterPro" id="IPR016181">
    <property type="entry name" value="Acyl_CoA_acyltransferase"/>
</dbReference>
<reference evidence="2 4" key="2">
    <citation type="submission" date="2018-12" db="EMBL/GenBank/DDBJ databases">
        <title>Streptomyces griseoviridis F1-27 complete genome.</title>
        <authorList>
            <person name="Mariita R.M."/>
            <person name="Sello J.K."/>
        </authorList>
    </citation>
    <scope>NUCLEOTIDE SEQUENCE [LARGE SCALE GENOMIC DNA]</scope>
    <source>
        <strain evidence="2 4">F1-27</strain>
    </source>
</reference>
<dbReference type="Proteomes" id="UP000501753">
    <property type="component" value="Chromosome"/>
</dbReference>
<accession>A0A3S9ZG17</accession>
<dbReference type="Pfam" id="PF00583">
    <property type="entry name" value="Acetyltransf_1"/>
    <property type="match status" value="1"/>
</dbReference>
<protein>
    <submittedName>
        <fullName evidence="2 3">N-acetyltransferase</fullName>
    </submittedName>
</protein>
<dbReference type="EMBL" id="CP034687">
    <property type="protein sequence ID" value="AZS86694.1"/>
    <property type="molecule type" value="Genomic_DNA"/>
</dbReference>
<evidence type="ECO:0000313" key="5">
    <source>
        <dbReference type="Proteomes" id="UP000501753"/>
    </source>
</evidence>
<dbReference type="InterPro" id="IPR000182">
    <property type="entry name" value="GNAT_dom"/>
</dbReference>
<dbReference type="KEGG" id="sgd:ELQ87_22360"/>
<evidence type="ECO:0000313" key="2">
    <source>
        <dbReference type="EMBL" id="AZS86694.1"/>
    </source>
</evidence>
<dbReference type="PROSITE" id="PS51186">
    <property type="entry name" value="GNAT"/>
    <property type="match status" value="1"/>
</dbReference>
<feature type="domain" description="N-acetyltransferase" evidence="1">
    <location>
        <begin position="6"/>
        <end position="175"/>
    </location>
</feature>
<reference evidence="3 5" key="1">
    <citation type="submission" date="2018-04" db="EMBL/GenBank/DDBJ databases">
        <title>Complete genome sequences of Streptomyces griseoviridis K61 and characterization of antagonistic properties of biological control agents.</title>
        <authorList>
            <person name="Mariita R.M."/>
            <person name="Sello J.K."/>
        </authorList>
    </citation>
    <scope>NUCLEOTIDE SEQUENCE [LARGE SCALE GENOMIC DNA]</scope>
    <source>
        <strain evidence="3 5">K61</strain>
    </source>
</reference>
<organism evidence="2 4">
    <name type="scientific">Streptomyces griseoviridis</name>
    <dbReference type="NCBI Taxonomy" id="45398"/>
    <lineage>
        <taxon>Bacteria</taxon>
        <taxon>Bacillati</taxon>
        <taxon>Actinomycetota</taxon>
        <taxon>Actinomycetes</taxon>
        <taxon>Kitasatosporales</taxon>
        <taxon>Streptomycetaceae</taxon>
        <taxon>Streptomyces</taxon>
    </lineage>
</organism>
<dbReference type="EMBL" id="CP029078">
    <property type="protein sequence ID" value="QCN86443.1"/>
    <property type="molecule type" value="Genomic_DNA"/>
</dbReference>
<dbReference type="CDD" id="cd04301">
    <property type="entry name" value="NAT_SF"/>
    <property type="match status" value="1"/>
</dbReference>
<evidence type="ECO:0000313" key="4">
    <source>
        <dbReference type="Proteomes" id="UP000271291"/>
    </source>
</evidence>
<evidence type="ECO:0000313" key="3">
    <source>
        <dbReference type="EMBL" id="QCN86443.1"/>
    </source>
</evidence>
<dbReference type="Proteomes" id="UP000271291">
    <property type="component" value="Chromosome"/>
</dbReference>
<dbReference type="SUPFAM" id="SSF55729">
    <property type="entry name" value="Acyl-CoA N-acyltransferases (Nat)"/>
    <property type="match status" value="1"/>
</dbReference>
<evidence type="ECO:0000259" key="1">
    <source>
        <dbReference type="PROSITE" id="PS51186"/>
    </source>
</evidence>